<dbReference type="EMBL" id="NXEJ01000001">
    <property type="protein sequence ID" value="POO54408.1"/>
    <property type="molecule type" value="Genomic_DNA"/>
</dbReference>
<evidence type="ECO:0000256" key="1">
    <source>
        <dbReference type="SAM" id="SignalP"/>
    </source>
</evidence>
<comment type="caution">
    <text evidence="2">The sequence shown here is derived from an EMBL/GenBank/DDBJ whole genome shotgun (WGS) entry which is preliminary data.</text>
</comment>
<dbReference type="Proteomes" id="UP000237447">
    <property type="component" value="Unassembled WGS sequence"/>
</dbReference>
<gene>
    <name evidence="2" type="ORF">CPJ18_02625</name>
</gene>
<accession>A0AAE5VRF2</accession>
<name>A0AAE5VRF2_9HYPH</name>
<feature type="chain" id="PRO_5042236886" description="Surface antigen domain-containing protein" evidence="1">
    <location>
        <begin position="26"/>
        <end position="135"/>
    </location>
</feature>
<evidence type="ECO:0000313" key="3">
    <source>
        <dbReference type="Proteomes" id="UP000237447"/>
    </source>
</evidence>
<dbReference type="AlphaFoldDB" id="A0AAE5VRF2"/>
<sequence>MGNMMNRMTVGVAALAFLLTGCAGAQYAMQNYSGITPISWASPTTRKAYRIFDKPAENRLMITLSIGGAAVQGAGAGFTWGLADTRTPEVVYQDAAIEWLATTGRKCTATNASLILEPQYEIRYACEAVVAAPAT</sequence>
<reference evidence="2 3" key="1">
    <citation type="journal article" date="2018" name="Syst. Appl. Microbiol.">
        <title>Agrobacterium rosae sp. nov., isolated from galls on different agricultural crops.</title>
        <authorList>
            <person name="Kuzmanovic N."/>
            <person name="Pulawska J."/>
            <person name="Smalla K."/>
            <person name="Nesme X."/>
        </authorList>
    </citation>
    <scope>NUCLEOTIDE SEQUENCE [LARGE SCALE GENOMIC DNA]</scope>
    <source>
        <strain evidence="2 3">NCPPB 1650</strain>
    </source>
</reference>
<dbReference type="PROSITE" id="PS51257">
    <property type="entry name" value="PROKAR_LIPOPROTEIN"/>
    <property type="match status" value="1"/>
</dbReference>
<evidence type="ECO:0000313" key="2">
    <source>
        <dbReference type="EMBL" id="POO54408.1"/>
    </source>
</evidence>
<feature type="signal peptide" evidence="1">
    <location>
        <begin position="1"/>
        <end position="25"/>
    </location>
</feature>
<evidence type="ECO:0008006" key="4">
    <source>
        <dbReference type="Google" id="ProtNLM"/>
    </source>
</evidence>
<organism evidence="2 3">
    <name type="scientific">Agrobacterium rosae</name>
    <dbReference type="NCBI Taxonomy" id="1972867"/>
    <lineage>
        <taxon>Bacteria</taxon>
        <taxon>Pseudomonadati</taxon>
        <taxon>Pseudomonadota</taxon>
        <taxon>Alphaproteobacteria</taxon>
        <taxon>Hyphomicrobiales</taxon>
        <taxon>Rhizobiaceae</taxon>
        <taxon>Rhizobium/Agrobacterium group</taxon>
        <taxon>Agrobacterium</taxon>
    </lineage>
</organism>
<keyword evidence="1" id="KW-0732">Signal</keyword>
<proteinExistence type="predicted"/>
<protein>
    <recommendedName>
        <fullName evidence="4">Surface antigen domain-containing protein</fullName>
    </recommendedName>
</protein>